<dbReference type="CDD" id="cd01167">
    <property type="entry name" value="bac_FRK"/>
    <property type="match status" value="1"/>
</dbReference>
<dbReference type="GO" id="GO:0016301">
    <property type="term" value="F:kinase activity"/>
    <property type="evidence" value="ECO:0007669"/>
    <property type="project" value="UniProtKB-KW"/>
</dbReference>
<evidence type="ECO:0000259" key="6">
    <source>
        <dbReference type="Pfam" id="PF00294"/>
    </source>
</evidence>
<evidence type="ECO:0000256" key="1">
    <source>
        <dbReference type="ARBA" id="ARBA00010688"/>
    </source>
</evidence>
<evidence type="ECO:0000313" key="7">
    <source>
        <dbReference type="EMBL" id="MBJ3774964.1"/>
    </source>
</evidence>
<proteinExistence type="inferred from homology"/>
<sequence>MTVLICGEALYDVFFAGESVDGFTLDARIGGSAFNVAVGLSRLGRSVGLLTGISRDALGDKLVRSLAAERVEITYLKRTPAPTTLALVSVEADGSARYRFYGEGAADRQVTPADIPPLDGIDALVFGCFSMLTRPTGDTFLALAEAAGSDRLVVLDPNVRPSVEPDMAVWRERVERFAAHADIIKVSAEDMAALYDEPADVVARRWRAAGTAMVALTLGGEGARLFHPAGETELAAPLIAVVDTVGAGDSFLAALLAGLGEIDRAHPRRLATLTEEEARRVLTFAVAASAMTCTRRGADLPERISLPAV</sequence>
<dbReference type="Proteomes" id="UP000609531">
    <property type="component" value="Unassembled WGS sequence"/>
</dbReference>
<keyword evidence="8" id="KW-1185">Reference proteome</keyword>
<evidence type="ECO:0000256" key="5">
    <source>
        <dbReference type="ARBA" id="ARBA00022840"/>
    </source>
</evidence>
<evidence type="ECO:0000256" key="3">
    <source>
        <dbReference type="ARBA" id="ARBA00022741"/>
    </source>
</evidence>
<keyword evidence="4 7" id="KW-0418">Kinase</keyword>
<comment type="caution">
    <text evidence="7">The sequence shown here is derived from an EMBL/GenBank/DDBJ whole genome shotgun (WGS) entry which is preliminary data.</text>
</comment>
<reference evidence="7" key="1">
    <citation type="submission" date="2020-12" db="EMBL/GenBank/DDBJ databases">
        <title>Bacterial taxonomy.</title>
        <authorList>
            <person name="Pan X."/>
        </authorList>
    </citation>
    <scope>NUCLEOTIDE SEQUENCE</scope>
    <source>
        <strain evidence="7">B2012</strain>
    </source>
</reference>
<keyword evidence="3" id="KW-0547">Nucleotide-binding</keyword>
<gene>
    <name evidence="7" type="ORF">JCR33_04650</name>
</gene>
<dbReference type="InterPro" id="IPR011611">
    <property type="entry name" value="PfkB_dom"/>
</dbReference>
<dbReference type="PANTHER" id="PTHR43085:SF1">
    <property type="entry name" value="PSEUDOURIDINE KINASE-RELATED"/>
    <property type="match status" value="1"/>
</dbReference>
<keyword evidence="5" id="KW-0067">ATP-binding</keyword>
<feature type="domain" description="Carbohydrate kinase PfkB" evidence="6">
    <location>
        <begin position="7"/>
        <end position="301"/>
    </location>
</feature>
<dbReference type="Pfam" id="PF00294">
    <property type="entry name" value="PfkB"/>
    <property type="match status" value="1"/>
</dbReference>
<dbReference type="PANTHER" id="PTHR43085">
    <property type="entry name" value="HEXOKINASE FAMILY MEMBER"/>
    <property type="match status" value="1"/>
</dbReference>
<dbReference type="InterPro" id="IPR002173">
    <property type="entry name" value="Carboh/pur_kinase_PfkB_CS"/>
</dbReference>
<dbReference type="EMBL" id="JAEKJA010000003">
    <property type="protein sequence ID" value="MBJ3774964.1"/>
    <property type="molecule type" value="Genomic_DNA"/>
</dbReference>
<comment type="similarity">
    <text evidence="1">Belongs to the carbohydrate kinase PfkB family.</text>
</comment>
<dbReference type="AlphaFoldDB" id="A0A934IE81"/>
<dbReference type="GO" id="GO:0005524">
    <property type="term" value="F:ATP binding"/>
    <property type="evidence" value="ECO:0007669"/>
    <property type="project" value="UniProtKB-KW"/>
</dbReference>
<keyword evidence="2" id="KW-0808">Transferase</keyword>
<dbReference type="PROSITE" id="PS00584">
    <property type="entry name" value="PFKB_KINASES_2"/>
    <property type="match status" value="1"/>
</dbReference>
<dbReference type="InterPro" id="IPR050306">
    <property type="entry name" value="PfkB_Carbo_kinase"/>
</dbReference>
<evidence type="ECO:0000313" key="8">
    <source>
        <dbReference type="Proteomes" id="UP000609531"/>
    </source>
</evidence>
<dbReference type="RefSeq" id="WP_198880865.1">
    <property type="nucleotide sequence ID" value="NZ_JAEKJA010000003.1"/>
</dbReference>
<dbReference type="Gene3D" id="3.40.1190.20">
    <property type="match status" value="1"/>
</dbReference>
<protein>
    <submittedName>
        <fullName evidence="7">Carbohydrate kinase</fullName>
    </submittedName>
</protein>
<dbReference type="SUPFAM" id="SSF53613">
    <property type="entry name" value="Ribokinase-like"/>
    <property type="match status" value="1"/>
</dbReference>
<dbReference type="InterPro" id="IPR029056">
    <property type="entry name" value="Ribokinase-like"/>
</dbReference>
<evidence type="ECO:0000256" key="4">
    <source>
        <dbReference type="ARBA" id="ARBA00022777"/>
    </source>
</evidence>
<name>A0A934IE81_9HYPH</name>
<accession>A0A934IE81</accession>
<evidence type="ECO:0000256" key="2">
    <source>
        <dbReference type="ARBA" id="ARBA00022679"/>
    </source>
</evidence>
<organism evidence="7 8">
    <name type="scientific">Acuticoccus mangrovi</name>
    <dbReference type="NCBI Taxonomy" id="2796142"/>
    <lineage>
        <taxon>Bacteria</taxon>
        <taxon>Pseudomonadati</taxon>
        <taxon>Pseudomonadota</taxon>
        <taxon>Alphaproteobacteria</taxon>
        <taxon>Hyphomicrobiales</taxon>
        <taxon>Amorphaceae</taxon>
        <taxon>Acuticoccus</taxon>
    </lineage>
</organism>